<dbReference type="EMBL" id="JADCKB010000011">
    <property type="protein sequence ID" value="MBE5040084.1"/>
    <property type="molecule type" value="Genomic_DNA"/>
</dbReference>
<accession>A0A9D5M5S4</accession>
<dbReference type="GO" id="GO:0016798">
    <property type="term" value="F:hydrolase activity, acting on glycosyl bonds"/>
    <property type="evidence" value="ECO:0007669"/>
    <property type="project" value="UniProtKB-KW"/>
</dbReference>
<organism evidence="4 5">
    <name type="scientific">Ructibacterium gallinarum</name>
    <dbReference type="NCBI Taxonomy" id="2779355"/>
    <lineage>
        <taxon>Bacteria</taxon>
        <taxon>Bacillati</taxon>
        <taxon>Bacillota</taxon>
        <taxon>Clostridia</taxon>
        <taxon>Eubacteriales</taxon>
        <taxon>Oscillospiraceae</taxon>
        <taxon>Ructibacterium</taxon>
    </lineage>
</organism>
<gene>
    <name evidence="4" type="ORF">INF28_06380</name>
</gene>
<keyword evidence="5" id="KW-1185">Reference proteome</keyword>
<dbReference type="Gene3D" id="2.60.120.260">
    <property type="entry name" value="Galactose-binding domain-like"/>
    <property type="match status" value="3"/>
</dbReference>
<dbReference type="InterPro" id="IPR008979">
    <property type="entry name" value="Galactose-bd-like_sf"/>
</dbReference>
<dbReference type="InterPro" id="IPR000421">
    <property type="entry name" value="FA58C"/>
</dbReference>
<comment type="caution">
    <text evidence="4">The sequence shown here is derived from an EMBL/GenBank/DDBJ whole genome shotgun (WGS) entry which is preliminary data.</text>
</comment>
<dbReference type="SUPFAM" id="SSF49785">
    <property type="entry name" value="Galactose-binding domain-like"/>
    <property type="match status" value="3"/>
</dbReference>
<feature type="signal peptide" evidence="2">
    <location>
        <begin position="1"/>
        <end position="26"/>
    </location>
</feature>
<evidence type="ECO:0000256" key="1">
    <source>
        <dbReference type="ARBA" id="ARBA00023295"/>
    </source>
</evidence>
<evidence type="ECO:0000259" key="3">
    <source>
        <dbReference type="Pfam" id="PF00754"/>
    </source>
</evidence>
<sequence length="581" mass="65896">MKKIYLISWMAICFLLISFSVINVCAAENYNYASEATVCFLDSKGNEWSQASGQSYPENAIDEDKNTEAAPSCWAWSLKLDLGKPIQFGYISVSFGGYPKIYDISVSDNGLDWTPIIEVSDNTTGGVYDFEIEPVTARYVRIRDNESEEDLTSELRQMSIKDVIISNKKFREVSINLDRTGWSATAYSVHPSFSWLTPDYAINADPEDYWLSEDASVDGNAVHERWFKLDMGELNYINAISMECGKAVDFSPPREMDIWVSTNDKDYTLAAHYSGNGRKKGLFVELDHLYQVRYVKFVLTNADTLPNVWYISDIQCYNSEQTSTEFFLVNNLGEEQLLTSIAAGNVRIKKTISSELGYQGRIIAGLYHKESGILENMVMSDMLSFSEGNHTYSVDLYVDKDKTGLDSFVNNNWALSAIPSFKTGDGNDYFGDASNNNYVTNVNDGDYNTFAVPATWVWQLQLDLGTTHQVGYVNLSFPTNNYPKKFDILISENGIDWEIVKSIEGITIGGTYEYEFNTMNARFLRIAQRESEKELINDGRQMAISEIQVYTQKPADSQYEICSFLWTEKNMIPMDMPCILK</sequence>
<evidence type="ECO:0000256" key="2">
    <source>
        <dbReference type="SAM" id="SignalP"/>
    </source>
</evidence>
<keyword evidence="2" id="KW-0732">Signal</keyword>
<protein>
    <submittedName>
        <fullName evidence="4">Discoidin domain-containing protein</fullName>
    </submittedName>
</protein>
<evidence type="ECO:0000313" key="4">
    <source>
        <dbReference type="EMBL" id="MBE5040084.1"/>
    </source>
</evidence>
<evidence type="ECO:0000313" key="5">
    <source>
        <dbReference type="Proteomes" id="UP000806542"/>
    </source>
</evidence>
<dbReference type="Pfam" id="PF22633">
    <property type="entry name" value="F5_F8_type_C_2"/>
    <property type="match status" value="1"/>
</dbReference>
<reference evidence="4" key="1">
    <citation type="submission" date="2020-10" db="EMBL/GenBank/DDBJ databases">
        <title>ChiBAC.</title>
        <authorList>
            <person name="Zenner C."/>
            <person name="Hitch T.C.A."/>
            <person name="Clavel T."/>
        </authorList>
    </citation>
    <scope>NUCLEOTIDE SEQUENCE</scope>
    <source>
        <strain evidence="4">DSM 107454</strain>
    </source>
</reference>
<dbReference type="Proteomes" id="UP000806542">
    <property type="component" value="Unassembled WGS sequence"/>
</dbReference>
<dbReference type="Pfam" id="PF00754">
    <property type="entry name" value="F5_F8_type_C"/>
    <property type="match status" value="1"/>
</dbReference>
<proteinExistence type="predicted"/>
<keyword evidence="1" id="KW-0326">Glycosidase</keyword>
<feature type="chain" id="PRO_5038867101" evidence="2">
    <location>
        <begin position="27"/>
        <end position="581"/>
    </location>
</feature>
<keyword evidence="1" id="KW-0378">Hydrolase</keyword>
<name>A0A9D5M5S4_9FIRM</name>
<dbReference type="AlphaFoldDB" id="A0A9D5M5S4"/>
<dbReference type="RefSeq" id="WP_226392636.1">
    <property type="nucleotide sequence ID" value="NZ_JADCKB010000011.1"/>
</dbReference>
<feature type="domain" description="F5/8 type C" evidence="3">
    <location>
        <begin position="49"/>
        <end position="145"/>
    </location>
</feature>